<proteinExistence type="predicted"/>
<keyword evidence="10" id="KW-0472">Membrane</keyword>
<evidence type="ECO:0000256" key="10">
    <source>
        <dbReference type="SAM" id="Phobius"/>
    </source>
</evidence>
<keyword evidence="3" id="KW-0597">Phosphoprotein</keyword>
<dbReference type="AlphaFoldDB" id="A0A852ZW97"/>
<sequence length="462" mass="48870">MTTDRPRLLRLIRLLDRLRRIGLVTARVLFFGGFWMVDVGASEGSLRPLFVTTAPLFLLPLFLPRRTLPTPARRAWLALGLSWVVTGMAWARPTPPDAGGWGLLETACLVVLLVPTARRVAPPRLAVALTGLLFLTVLALPWRSGHPTLAFGVTFFLTFVAGAAVGLGCYWRVLDERRRQLVERARYGERLELARDLHDFVAHHVTGIVVQAQAARVVSETAPEQVGPILDNIEKSGVEALASMRQLVRVLREEEAARRPPDGLEQIAGLVEGFQRSGPPTTLQISNAARAARLAPEVATSAHRVVQEALTNVRRHAPDAASVEVSVLARPGGLEVTVRNAPPGEDSGGLLGRAAGVVLGSSPGRAGGPRVPFGGRGGGFGLVGLRERVEAIGGSLHTGPRSDGGWEVVAMLPVVAAGTEPEPARAEPAAHGAPEQPRGETGQAGSRGSSARETGAARATGA</sequence>
<feature type="transmembrane region" description="Helical" evidence="10">
    <location>
        <begin position="124"/>
        <end position="142"/>
    </location>
</feature>
<evidence type="ECO:0000256" key="3">
    <source>
        <dbReference type="ARBA" id="ARBA00022553"/>
    </source>
</evidence>
<feature type="transmembrane region" description="Helical" evidence="10">
    <location>
        <begin position="148"/>
        <end position="171"/>
    </location>
</feature>
<evidence type="ECO:0000259" key="11">
    <source>
        <dbReference type="Pfam" id="PF02518"/>
    </source>
</evidence>
<feature type="transmembrane region" description="Helical" evidence="10">
    <location>
        <begin position="21"/>
        <end position="39"/>
    </location>
</feature>
<dbReference type="PANTHER" id="PTHR24421">
    <property type="entry name" value="NITRATE/NITRITE SENSOR PROTEIN NARX-RELATED"/>
    <property type="match status" value="1"/>
</dbReference>
<keyword evidence="10" id="KW-1133">Transmembrane helix</keyword>
<feature type="transmembrane region" description="Helical" evidence="10">
    <location>
        <begin position="45"/>
        <end position="63"/>
    </location>
</feature>
<evidence type="ECO:0000313" key="13">
    <source>
        <dbReference type="EMBL" id="NYI05034.1"/>
    </source>
</evidence>
<evidence type="ECO:0000256" key="1">
    <source>
        <dbReference type="ARBA" id="ARBA00000085"/>
    </source>
</evidence>
<dbReference type="Gene3D" id="3.30.565.10">
    <property type="entry name" value="Histidine kinase-like ATPase, C-terminal domain"/>
    <property type="match status" value="1"/>
</dbReference>
<evidence type="ECO:0000256" key="7">
    <source>
        <dbReference type="ARBA" id="ARBA00022840"/>
    </source>
</evidence>
<comment type="caution">
    <text evidence="13">The sequence shown here is derived from an EMBL/GenBank/DDBJ whole genome shotgun (WGS) entry which is preliminary data.</text>
</comment>
<feature type="transmembrane region" description="Helical" evidence="10">
    <location>
        <begin position="75"/>
        <end position="92"/>
    </location>
</feature>
<keyword evidence="7" id="KW-0067">ATP-binding</keyword>
<keyword evidence="5" id="KW-0547">Nucleotide-binding</keyword>
<evidence type="ECO:0000259" key="12">
    <source>
        <dbReference type="Pfam" id="PF07730"/>
    </source>
</evidence>
<accession>A0A852ZW97</accession>
<dbReference type="EC" id="2.7.13.3" evidence="2"/>
<feature type="compositionally biased region" description="Low complexity" evidence="9">
    <location>
        <begin position="419"/>
        <end position="435"/>
    </location>
</feature>
<feature type="region of interest" description="Disordered" evidence="9">
    <location>
        <begin position="419"/>
        <end position="462"/>
    </location>
</feature>
<evidence type="ECO:0000256" key="5">
    <source>
        <dbReference type="ARBA" id="ARBA00022741"/>
    </source>
</evidence>
<gene>
    <name evidence="13" type="ORF">FHU37_001977</name>
</gene>
<evidence type="ECO:0000256" key="9">
    <source>
        <dbReference type="SAM" id="MobiDB-lite"/>
    </source>
</evidence>
<evidence type="ECO:0000313" key="14">
    <source>
        <dbReference type="Proteomes" id="UP000567795"/>
    </source>
</evidence>
<dbReference type="EMBL" id="JACBZD010000001">
    <property type="protein sequence ID" value="NYI05034.1"/>
    <property type="molecule type" value="Genomic_DNA"/>
</dbReference>
<feature type="domain" description="Signal transduction histidine kinase subgroup 3 dimerisation and phosphoacceptor" evidence="12">
    <location>
        <begin position="189"/>
        <end position="254"/>
    </location>
</feature>
<dbReference type="PANTHER" id="PTHR24421:SF10">
    <property type="entry name" value="NITRATE_NITRITE SENSOR PROTEIN NARQ"/>
    <property type="match status" value="1"/>
</dbReference>
<keyword evidence="14" id="KW-1185">Reference proteome</keyword>
<dbReference type="GO" id="GO:0046983">
    <property type="term" value="F:protein dimerization activity"/>
    <property type="evidence" value="ECO:0007669"/>
    <property type="project" value="InterPro"/>
</dbReference>
<dbReference type="GO" id="GO:0005524">
    <property type="term" value="F:ATP binding"/>
    <property type="evidence" value="ECO:0007669"/>
    <property type="project" value="UniProtKB-KW"/>
</dbReference>
<evidence type="ECO:0000256" key="2">
    <source>
        <dbReference type="ARBA" id="ARBA00012438"/>
    </source>
</evidence>
<dbReference type="GO" id="GO:0000155">
    <property type="term" value="F:phosphorelay sensor kinase activity"/>
    <property type="evidence" value="ECO:0007669"/>
    <property type="project" value="InterPro"/>
</dbReference>
<dbReference type="InterPro" id="IPR036890">
    <property type="entry name" value="HATPase_C_sf"/>
</dbReference>
<comment type="catalytic activity">
    <reaction evidence="1">
        <text>ATP + protein L-histidine = ADP + protein N-phospho-L-histidine.</text>
        <dbReference type="EC" id="2.7.13.3"/>
    </reaction>
</comment>
<dbReference type="InterPro" id="IPR011712">
    <property type="entry name" value="Sig_transdc_His_kin_sub3_dim/P"/>
</dbReference>
<evidence type="ECO:0000256" key="6">
    <source>
        <dbReference type="ARBA" id="ARBA00022777"/>
    </source>
</evidence>
<dbReference type="SUPFAM" id="SSF55874">
    <property type="entry name" value="ATPase domain of HSP90 chaperone/DNA topoisomerase II/histidine kinase"/>
    <property type="match status" value="1"/>
</dbReference>
<keyword evidence="6 13" id="KW-0418">Kinase</keyword>
<dbReference type="Gene3D" id="1.20.5.1930">
    <property type="match status" value="1"/>
</dbReference>
<dbReference type="InterPro" id="IPR003594">
    <property type="entry name" value="HATPase_dom"/>
</dbReference>
<organism evidence="13 14">
    <name type="scientific">Allostreptomyces psammosilenae</name>
    <dbReference type="NCBI Taxonomy" id="1892865"/>
    <lineage>
        <taxon>Bacteria</taxon>
        <taxon>Bacillati</taxon>
        <taxon>Actinomycetota</taxon>
        <taxon>Actinomycetes</taxon>
        <taxon>Kitasatosporales</taxon>
        <taxon>Streptomycetaceae</taxon>
        <taxon>Allostreptomyces</taxon>
    </lineage>
</organism>
<protein>
    <recommendedName>
        <fullName evidence="2">histidine kinase</fullName>
        <ecNumber evidence="2">2.7.13.3</ecNumber>
    </recommendedName>
</protein>
<dbReference type="GO" id="GO:0016020">
    <property type="term" value="C:membrane"/>
    <property type="evidence" value="ECO:0007669"/>
    <property type="project" value="InterPro"/>
</dbReference>
<evidence type="ECO:0000256" key="8">
    <source>
        <dbReference type="ARBA" id="ARBA00023012"/>
    </source>
</evidence>
<keyword evidence="8" id="KW-0902">Two-component regulatory system</keyword>
<feature type="domain" description="Histidine kinase/HSP90-like ATPase" evidence="11">
    <location>
        <begin position="300"/>
        <end position="414"/>
    </location>
</feature>
<dbReference type="RefSeq" id="WP_312892526.1">
    <property type="nucleotide sequence ID" value="NZ_JACBZD010000001.1"/>
</dbReference>
<evidence type="ECO:0000256" key="4">
    <source>
        <dbReference type="ARBA" id="ARBA00022679"/>
    </source>
</evidence>
<dbReference type="CDD" id="cd16917">
    <property type="entry name" value="HATPase_UhpB-NarQ-NarX-like"/>
    <property type="match status" value="1"/>
</dbReference>
<reference evidence="13 14" key="1">
    <citation type="submission" date="2020-07" db="EMBL/GenBank/DDBJ databases">
        <title>Sequencing the genomes of 1000 actinobacteria strains.</title>
        <authorList>
            <person name="Klenk H.-P."/>
        </authorList>
    </citation>
    <scope>NUCLEOTIDE SEQUENCE [LARGE SCALE GENOMIC DNA]</scope>
    <source>
        <strain evidence="13 14">DSM 42178</strain>
    </source>
</reference>
<feature type="compositionally biased region" description="Low complexity" evidence="9">
    <location>
        <begin position="444"/>
        <end position="462"/>
    </location>
</feature>
<feature type="transmembrane region" description="Helical" evidence="10">
    <location>
        <begin position="98"/>
        <end position="117"/>
    </location>
</feature>
<dbReference type="InterPro" id="IPR050482">
    <property type="entry name" value="Sensor_HK_TwoCompSys"/>
</dbReference>
<dbReference type="Pfam" id="PF02518">
    <property type="entry name" value="HATPase_c"/>
    <property type="match status" value="1"/>
</dbReference>
<keyword evidence="4" id="KW-0808">Transferase</keyword>
<keyword evidence="10" id="KW-0812">Transmembrane</keyword>
<name>A0A852ZW97_9ACTN</name>
<dbReference type="Pfam" id="PF07730">
    <property type="entry name" value="HisKA_3"/>
    <property type="match status" value="1"/>
</dbReference>
<dbReference type="Proteomes" id="UP000567795">
    <property type="component" value="Unassembled WGS sequence"/>
</dbReference>